<keyword evidence="3" id="KW-1185">Reference proteome</keyword>
<evidence type="ECO:0008006" key="4">
    <source>
        <dbReference type="Google" id="ProtNLM"/>
    </source>
</evidence>
<sequence length="278" mass="30067">MTEEKAARLAAIRAAKAAAKTEAAVTDTTQLIPPAAPQRVRSKQAVEPMVDEDLLAMSFPTLLLMLLAVGAGALGAVVLVPLWLPGLTASLLSAEPKAYWYLARSSAFVSYGLLWLAMIFGLLMTSRAARLWPGGPVAFDLHQHASLLGLAFALFHALILLGDAYIQADLRQVLVPFAYTGYQPLWVGLGQVGFYLMLIVSLSFYLKGMLGRTAWRVIHTLSFAMFVLALAHGVLSGSDSDTLWAQQIYWGTGGSVLFLTLYRVLMVQRKNVIASPAS</sequence>
<evidence type="ECO:0000256" key="1">
    <source>
        <dbReference type="SAM" id="Phobius"/>
    </source>
</evidence>
<comment type="caution">
    <text evidence="2">The sequence shown here is derived from an EMBL/GenBank/DDBJ whole genome shotgun (WGS) entry which is preliminary data.</text>
</comment>
<name>E1ICQ4_9CHLR</name>
<feature type="transmembrane region" description="Helical" evidence="1">
    <location>
        <begin position="62"/>
        <end position="84"/>
    </location>
</feature>
<protein>
    <recommendedName>
        <fullName evidence="4">Ferric oxidoreductase domain-containing protein</fullName>
    </recommendedName>
</protein>
<feature type="transmembrane region" description="Helical" evidence="1">
    <location>
        <begin position="247"/>
        <end position="265"/>
    </location>
</feature>
<evidence type="ECO:0000313" key="3">
    <source>
        <dbReference type="Proteomes" id="UP000054010"/>
    </source>
</evidence>
<feature type="transmembrane region" description="Helical" evidence="1">
    <location>
        <begin position="99"/>
        <end position="124"/>
    </location>
</feature>
<keyword evidence="1" id="KW-1133">Transmembrane helix</keyword>
<proteinExistence type="predicted"/>
<dbReference type="Proteomes" id="UP000054010">
    <property type="component" value="Unassembled WGS sequence"/>
</dbReference>
<dbReference type="STRING" id="765420.OSCT_1105"/>
<keyword evidence="1" id="KW-0812">Transmembrane</keyword>
<feature type="transmembrane region" description="Helical" evidence="1">
    <location>
        <begin position="145"/>
        <end position="166"/>
    </location>
</feature>
<dbReference type="HOGENOM" id="CLU_083317_0_0_0"/>
<dbReference type="EMBL" id="ADVR01000030">
    <property type="protein sequence ID" value="EFO81002.1"/>
    <property type="molecule type" value="Genomic_DNA"/>
</dbReference>
<organism evidence="2 3">
    <name type="scientific">Oscillochloris trichoides DG-6</name>
    <dbReference type="NCBI Taxonomy" id="765420"/>
    <lineage>
        <taxon>Bacteria</taxon>
        <taxon>Bacillati</taxon>
        <taxon>Chloroflexota</taxon>
        <taxon>Chloroflexia</taxon>
        <taxon>Chloroflexales</taxon>
        <taxon>Chloroflexineae</taxon>
        <taxon>Oscillochloridaceae</taxon>
        <taxon>Oscillochloris</taxon>
    </lineage>
</organism>
<dbReference type="AlphaFoldDB" id="E1ICQ4"/>
<accession>E1ICQ4</accession>
<feature type="transmembrane region" description="Helical" evidence="1">
    <location>
        <begin position="186"/>
        <end position="205"/>
    </location>
</feature>
<feature type="transmembrane region" description="Helical" evidence="1">
    <location>
        <begin position="217"/>
        <end position="235"/>
    </location>
</feature>
<dbReference type="eggNOG" id="COG4097">
    <property type="taxonomic scope" value="Bacteria"/>
</dbReference>
<evidence type="ECO:0000313" key="2">
    <source>
        <dbReference type="EMBL" id="EFO81002.1"/>
    </source>
</evidence>
<keyword evidence="1" id="KW-0472">Membrane</keyword>
<reference evidence="2 3" key="1">
    <citation type="journal article" date="2011" name="J. Bacteriol.">
        <title>Draft genome sequence of the anoxygenic filamentous phototrophic bacterium Oscillochloris trichoides subsp. DG-6.</title>
        <authorList>
            <person name="Kuznetsov B.B."/>
            <person name="Ivanovsky R.N."/>
            <person name="Keppen O.I."/>
            <person name="Sukhacheva M.V."/>
            <person name="Bumazhkin B.K."/>
            <person name="Patutina E.O."/>
            <person name="Beletsky A.V."/>
            <person name="Mardanov A.V."/>
            <person name="Baslerov R.V."/>
            <person name="Panteleeva A.N."/>
            <person name="Kolganova T.V."/>
            <person name="Ravin N.V."/>
            <person name="Skryabin K.G."/>
        </authorList>
    </citation>
    <scope>NUCLEOTIDE SEQUENCE [LARGE SCALE GENOMIC DNA]</scope>
    <source>
        <strain evidence="2 3">DG-6</strain>
    </source>
</reference>
<gene>
    <name evidence="2" type="ORF">OSCT_1105</name>
</gene>
<dbReference type="OrthoDB" id="6656329at2"/>